<dbReference type="AlphaFoldDB" id="A0A1G7R9B4"/>
<evidence type="ECO:0000259" key="2">
    <source>
        <dbReference type="Pfam" id="PF18173"/>
    </source>
</evidence>
<sequence length="166" mass="19101">MNLDRISYVSNSSVNVLFGYIETRSLNTDEIADMRDPIEMAVWSYLASRHLQTARIEVFDMETDITAIEWFDLTIERVSPYDPEKRPAARFNQYREEVATQLQALNSLPSSVNYRILLGITSENDLGQESPSLGGWAKTTPRNPPESANEHDKHRQCDLTWLEHIQ</sequence>
<dbReference type="InterPro" id="IPR040649">
    <property type="entry name" value="Bact_HORMA"/>
</dbReference>
<gene>
    <name evidence="3" type="ORF">SAMN05216218_114112</name>
</gene>
<dbReference type="STRING" id="660518.SAMN05216218_114112"/>
<dbReference type="Pfam" id="PF18173">
    <property type="entry name" value="bacHORMA_2"/>
    <property type="match status" value="1"/>
</dbReference>
<feature type="region of interest" description="Disordered" evidence="1">
    <location>
        <begin position="128"/>
        <end position="157"/>
    </location>
</feature>
<proteinExistence type="predicted"/>
<protein>
    <recommendedName>
        <fullName evidence="2">Bacterial HORMA domain-containing protein</fullName>
    </recommendedName>
</protein>
<evidence type="ECO:0000313" key="4">
    <source>
        <dbReference type="Proteomes" id="UP000199076"/>
    </source>
</evidence>
<reference evidence="4" key="1">
    <citation type="submission" date="2016-10" db="EMBL/GenBank/DDBJ databases">
        <authorList>
            <person name="Varghese N."/>
            <person name="Submissions S."/>
        </authorList>
    </citation>
    <scope>NUCLEOTIDE SEQUENCE [LARGE SCALE GENOMIC DNA]</scope>
    <source>
        <strain evidence="4">IBRC-M 10760</strain>
    </source>
</reference>
<dbReference type="EMBL" id="FNBK01000014">
    <property type="protein sequence ID" value="SDG07391.1"/>
    <property type="molecule type" value="Genomic_DNA"/>
</dbReference>
<dbReference type="RefSeq" id="WP_092694383.1">
    <property type="nucleotide sequence ID" value="NZ_FNBK01000014.1"/>
</dbReference>
<keyword evidence="4" id="KW-1185">Reference proteome</keyword>
<feature type="domain" description="Bacterial HORMA" evidence="2">
    <location>
        <begin position="6"/>
        <end position="143"/>
    </location>
</feature>
<feature type="compositionally biased region" description="Basic and acidic residues" evidence="1">
    <location>
        <begin position="148"/>
        <end position="157"/>
    </location>
</feature>
<evidence type="ECO:0000313" key="3">
    <source>
        <dbReference type="EMBL" id="SDG07391.1"/>
    </source>
</evidence>
<dbReference type="Proteomes" id="UP000199076">
    <property type="component" value="Unassembled WGS sequence"/>
</dbReference>
<evidence type="ECO:0000256" key="1">
    <source>
        <dbReference type="SAM" id="MobiDB-lite"/>
    </source>
</evidence>
<organism evidence="3 4">
    <name type="scientific">Halorientalis regularis</name>
    <dbReference type="NCBI Taxonomy" id="660518"/>
    <lineage>
        <taxon>Archaea</taxon>
        <taxon>Methanobacteriati</taxon>
        <taxon>Methanobacteriota</taxon>
        <taxon>Stenosarchaea group</taxon>
        <taxon>Halobacteria</taxon>
        <taxon>Halobacteriales</taxon>
        <taxon>Haloarculaceae</taxon>
        <taxon>Halorientalis</taxon>
    </lineage>
</organism>
<name>A0A1G7R9B4_9EURY</name>
<accession>A0A1G7R9B4</accession>